<accession>A0A2T0T0J5</accession>
<keyword evidence="1" id="KW-0732">Signal</keyword>
<dbReference type="Proteomes" id="UP000238375">
    <property type="component" value="Unassembled WGS sequence"/>
</dbReference>
<evidence type="ECO:0000313" key="3">
    <source>
        <dbReference type="Proteomes" id="UP000238375"/>
    </source>
</evidence>
<evidence type="ECO:0008006" key="4">
    <source>
        <dbReference type="Google" id="ProtNLM"/>
    </source>
</evidence>
<sequence>MSWRLLLMLCLAEPLLSQAQIGFQVSPAKLYFNRASADNQPLRLHITNPMDTRLVLQATCADWRRDSVGEKVYYPPGTLPTSGCSLFKVIPDVIELAPGEKRDVLVSLIPNQQAPTNAIQNAMLLLTQSNEQEVARQKGTSQFIIKAQIGVHVYVLPTDHTEPEVAITGMSLTQATRPYQVNVKIHNTGKALLESQLRMEYLNMSTMEEVKTEAVPVNTMPDEAFRVTTNVPPNLSAGKYLIVAVLDSGPGQALKVAELETVLK</sequence>
<proteinExistence type="predicted"/>
<feature type="signal peptide" evidence="1">
    <location>
        <begin position="1"/>
        <end position="19"/>
    </location>
</feature>
<protein>
    <recommendedName>
        <fullName evidence="4">P pilus assembly chaperone PapD</fullName>
    </recommendedName>
</protein>
<gene>
    <name evidence="2" type="ORF">CLV58_10888</name>
</gene>
<evidence type="ECO:0000313" key="2">
    <source>
        <dbReference type="EMBL" id="PRY39198.1"/>
    </source>
</evidence>
<dbReference type="AlphaFoldDB" id="A0A2T0T0J5"/>
<dbReference type="EMBL" id="PVTE01000008">
    <property type="protein sequence ID" value="PRY39198.1"/>
    <property type="molecule type" value="Genomic_DNA"/>
</dbReference>
<name>A0A2T0T0J5_9BACT</name>
<feature type="chain" id="PRO_5015543439" description="P pilus assembly chaperone PapD" evidence="1">
    <location>
        <begin position="20"/>
        <end position="264"/>
    </location>
</feature>
<organism evidence="2 3">
    <name type="scientific">Spirosoma oryzae</name>
    <dbReference type="NCBI Taxonomy" id="1469603"/>
    <lineage>
        <taxon>Bacteria</taxon>
        <taxon>Pseudomonadati</taxon>
        <taxon>Bacteroidota</taxon>
        <taxon>Cytophagia</taxon>
        <taxon>Cytophagales</taxon>
        <taxon>Cytophagaceae</taxon>
        <taxon>Spirosoma</taxon>
    </lineage>
</organism>
<comment type="caution">
    <text evidence="2">The sequence shown here is derived from an EMBL/GenBank/DDBJ whole genome shotgun (WGS) entry which is preliminary data.</text>
</comment>
<reference evidence="2 3" key="1">
    <citation type="submission" date="2018-03" db="EMBL/GenBank/DDBJ databases">
        <title>Genomic Encyclopedia of Archaeal and Bacterial Type Strains, Phase II (KMG-II): from individual species to whole genera.</title>
        <authorList>
            <person name="Goeker M."/>
        </authorList>
    </citation>
    <scope>NUCLEOTIDE SEQUENCE [LARGE SCALE GENOMIC DNA]</scope>
    <source>
        <strain evidence="2 3">DSM 28354</strain>
    </source>
</reference>
<evidence type="ECO:0000256" key="1">
    <source>
        <dbReference type="SAM" id="SignalP"/>
    </source>
</evidence>
<keyword evidence="3" id="KW-1185">Reference proteome</keyword>